<reference evidence="2" key="1">
    <citation type="submission" date="2014-09" db="EMBL/GenBank/DDBJ databases">
        <title>Genome sequence of the luminous mushroom Mycena chlorophos for searching fungal bioluminescence genes.</title>
        <authorList>
            <person name="Tanaka Y."/>
            <person name="Kasuga D."/>
            <person name="Oba Y."/>
            <person name="Hase S."/>
            <person name="Sato K."/>
            <person name="Oba Y."/>
            <person name="Sakakibara Y."/>
        </authorList>
    </citation>
    <scope>NUCLEOTIDE SEQUENCE</scope>
</reference>
<dbReference type="EMBL" id="DF840789">
    <property type="protein sequence ID" value="GAT45102.1"/>
    <property type="molecule type" value="Genomic_DNA"/>
</dbReference>
<accession>A0ABQ0L286</accession>
<evidence type="ECO:0000313" key="3">
    <source>
        <dbReference type="Proteomes" id="UP000815677"/>
    </source>
</evidence>
<gene>
    <name evidence="2" type="ORF">MCHLO_02695</name>
</gene>
<name>A0ABQ0L286_MYCCL</name>
<feature type="compositionally biased region" description="Low complexity" evidence="1">
    <location>
        <begin position="267"/>
        <end position="278"/>
    </location>
</feature>
<feature type="compositionally biased region" description="Acidic residues" evidence="1">
    <location>
        <begin position="195"/>
        <end position="209"/>
    </location>
</feature>
<feature type="compositionally biased region" description="Basic residues" evidence="1">
    <location>
        <begin position="742"/>
        <end position="759"/>
    </location>
</feature>
<protein>
    <submittedName>
        <fullName evidence="2">Uncharacterized protein</fullName>
    </submittedName>
</protein>
<feature type="region of interest" description="Disordered" evidence="1">
    <location>
        <begin position="1"/>
        <end position="20"/>
    </location>
</feature>
<feature type="region of interest" description="Disordered" evidence="1">
    <location>
        <begin position="701"/>
        <end position="759"/>
    </location>
</feature>
<feature type="compositionally biased region" description="Basic and acidic residues" evidence="1">
    <location>
        <begin position="249"/>
        <end position="263"/>
    </location>
</feature>
<keyword evidence="3" id="KW-1185">Reference proteome</keyword>
<dbReference type="Proteomes" id="UP000815677">
    <property type="component" value="Unassembled WGS sequence"/>
</dbReference>
<feature type="region of interest" description="Disordered" evidence="1">
    <location>
        <begin position="190"/>
        <end position="312"/>
    </location>
</feature>
<evidence type="ECO:0000256" key="1">
    <source>
        <dbReference type="SAM" id="MobiDB-lite"/>
    </source>
</evidence>
<sequence length="759" mass="82099">MSTPRRPTPHPRRESATGISPSLNFHPSLLGFYRTDAGYAITLCRRILQGLPVGVEEARNALVSALPAIRLFVAESRRFEDLKINSGIRAFAEVLSELVRCAQDPQGAVIGFDYRFFPNIAFSRVFRLADNFPLPGTDEDPPSNSDLNKVPSLFESCYNSPIPAGPNVNFTQPVEFDKLVHRIMLAEAPSAVVESDGEEDDDESDEENSGSESDHASHAPLPLAQYGAHRRKRGPTSRSQVGTTDSEDEHIPEGPLKKPKIDALDTASSKPSKPAPASIPVTSAPVASGSKPSETKVPRSSHKPKGPRIPFANLTDAELAAIMARHAAELRDAYEKRSKAKGRYKSVLHLDGGNVNAIMSVSLLGTSPVEFRPTLGNTDRSRHLAADEIDLAPTVKIVEDEIRRLPVDHIEAINMPLSSCINCVLACIECIPNGIGTGCQGCRAAKLRTCDHKISAEHLHRLVQEIIPITERHDSTLNAALDDLSSSLEHTGQIFQLYRSSVEDLRLRFTRFRVILKRIAEVDGWSHVRQRFSNLPPDDVETAVIHFVDKLEAQFGVSLGLIDNGPESDLAPPLVDSAMPGVAKMPAADPIPDRMEVDVADRIPTSSKGKGRDKGLIPLDPSFSPHIGSVMVGTVSPKDLILPSSFSLTNLPLNVAKDPTSDPLGDLIDAMMPTGPKEAIAAEDEFLRSVLVSDPAPVDVAMATSGPSRPRTSDRIPPGNVENPSAEKKKKKDGASAAAAPRKPKPKPKAKPKRNVRAG</sequence>
<evidence type="ECO:0000313" key="2">
    <source>
        <dbReference type="EMBL" id="GAT45102.1"/>
    </source>
</evidence>
<proteinExistence type="predicted"/>
<organism evidence="2 3">
    <name type="scientific">Mycena chlorophos</name>
    <name type="common">Agaric fungus</name>
    <name type="synonym">Agaricus chlorophos</name>
    <dbReference type="NCBI Taxonomy" id="658473"/>
    <lineage>
        <taxon>Eukaryota</taxon>
        <taxon>Fungi</taxon>
        <taxon>Dikarya</taxon>
        <taxon>Basidiomycota</taxon>
        <taxon>Agaricomycotina</taxon>
        <taxon>Agaricomycetes</taxon>
        <taxon>Agaricomycetidae</taxon>
        <taxon>Agaricales</taxon>
        <taxon>Marasmiineae</taxon>
        <taxon>Mycenaceae</taxon>
        <taxon>Mycena</taxon>
    </lineage>
</organism>